<dbReference type="KEGG" id="hrr:HZS55_20245"/>
<dbReference type="AlphaFoldDB" id="A0A7D5P2Q4"/>
<dbReference type="EMBL" id="CP058910">
    <property type="protein sequence ID" value="QLH79483.1"/>
    <property type="molecule type" value="Genomic_DNA"/>
</dbReference>
<sequence>MNANVNAKQFDVSEDKLVAILTALAIGGVVATVAFGGVTDGLLHAAYYVTDSGAAAGGASAGTGAVVGAGISASSLSGLALAGAVTGGAGLVVAAGA</sequence>
<dbReference type="RefSeq" id="WP_179909349.1">
    <property type="nucleotide sequence ID" value="NZ_CP058910.1"/>
</dbReference>
<protein>
    <submittedName>
        <fullName evidence="2">Uncharacterized protein</fullName>
    </submittedName>
</protein>
<feature type="transmembrane region" description="Helical" evidence="1">
    <location>
        <begin position="17"/>
        <end position="38"/>
    </location>
</feature>
<evidence type="ECO:0000313" key="3">
    <source>
        <dbReference type="Proteomes" id="UP000509667"/>
    </source>
</evidence>
<keyword evidence="1" id="KW-0472">Membrane</keyword>
<keyword evidence="3" id="KW-1185">Reference proteome</keyword>
<dbReference type="GeneID" id="56080246"/>
<organism evidence="2 3">
    <name type="scientific">Halosimplex rubrum</name>
    <dbReference type="NCBI Taxonomy" id="869889"/>
    <lineage>
        <taxon>Archaea</taxon>
        <taxon>Methanobacteriati</taxon>
        <taxon>Methanobacteriota</taxon>
        <taxon>Stenosarchaea group</taxon>
        <taxon>Halobacteria</taxon>
        <taxon>Halobacteriales</taxon>
        <taxon>Haloarculaceae</taxon>
        <taxon>Halosimplex</taxon>
    </lineage>
</organism>
<keyword evidence="1" id="KW-1133">Transmembrane helix</keyword>
<evidence type="ECO:0000313" key="2">
    <source>
        <dbReference type="EMBL" id="QLH79483.1"/>
    </source>
</evidence>
<name>A0A7D5P2Q4_9EURY</name>
<accession>A0A7D5P2Q4</accession>
<evidence type="ECO:0000256" key="1">
    <source>
        <dbReference type="SAM" id="Phobius"/>
    </source>
</evidence>
<gene>
    <name evidence="2" type="ORF">HZS55_20245</name>
</gene>
<proteinExistence type="predicted"/>
<dbReference type="Proteomes" id="UP000509667">
    <property type="component" value="Chromosome"/>
</dbReference>
<keyword evidence="1" id="KW-0812">Transmembrane</keyword>
<reference evidence="2 3" key="1">
    <citation type="submission" date="2020-07" db="EMBL/GenBank/DDBJ databases">
        <title>Halosimplex pelagicum sp. nov. and Halosimplex rubrum sp. nov., isolated from salted brown alga Laminaria, and emended description of the genus Halosimplex.</title>
        <authorList>
            <person name="Cui H."/>
        </authorList>
    </citation>
    <scope>NUCLEOTIDE SEQUENCE [LARGE SCALE GENOMIC DNA]</scope>
    <source>
        <strain evidence="2 3">R27</strain>
    </source>
</reference>